<proteinExistence type="predicted"/>
<accession>A0ABV3B2L8</accession>
<reference evidence="2 3" key="1">
    <citation type="submission" date="2024-06" db="EMBL/GenBank/DDBJ databases">
        <title>The Natural Products Discovery Center: Release of the First 8490 Sequenced Strains for Exploring Actinobacteria Biosynthetic Diversity.</title>
        <authorList>
            <person name="Kalkreuter E."/>
            <person name="Kautsar S.A."/>
            <person name="Yang D."/>
            <person name="Bader C.D."/>
            <person name="Teijaro C.N."/>
            <person name="Fluegel L."/>
            <person name="Davis C.M."/>
            <person name="Simpson J.R."/>
            <person name="Lauterbach L."/>
            <person name="Steele A.D."/>
            <person name="Gui C."/>
            <person name="Meng S."/>
            <person name="Li G."/>
            <person name="Viehrig K."/>
            <person name="Ye F."/>
            <person name="Su P."/>
            <person name="Kiefer A.F."/>
            <person name="Nichols A."/>
            <person name="Cepeda A.J."/>
            <person name="Yan W."/>
            <person name="Fan B."/>
            <person name="Jiang Y."/>
            <person name="Adhikari A."/>
            <person name="Zheng C.-J."/>
            <person name="Schuster L."/>
            <person name="Cowan T.M."/>
            <person name="Smanski M.J."/>
            <person name="Chevrette M.G."/>
            <person name="De Carvalho L.P.S."/>
            <person name="Shen B."/>
        </authorList>
    </citation>
    <scope>NUCLEOTIDE SEQUENCE [LARGE SCALE GENOMIC DNA]</scope>
    <source>
        <strain evidence="2 3">NPDC046851</strain>
    </source>
</reference>
<evidence type="ECO:0000313" key="3">
    <source>
        <dbReference type="Proteomes" id="UP001551189"/>
    </source>
</evidence>
<feature type="transmembrane region" description="Helical" evidence="1">
    <location>
        <begin position="21"/>
        <end position="41"/>
    </location>
</feature>
<keyword evidence="1" id="KW-0812">Transmembrane</keyword>
<keyword evidence="1" id="KW-0472">Membrane</keyword>
<comment type="caution">
    <text evidence="2">The sequence shown here is derived from an EMBL/GenBank/DDBJ whole genome shotgun (WGS) entry which is preliminary data.</text>
</comment>
<dbReference type="RefSeq" id="WP_359697688.1">
    <property type="nucleotide sequence ID" value="NZ_JBEYXT010000102.1"/>
</dbReference>
<organism evidence="2 3">
    <name type="scientific">Streptomyces neyagawaensis</name>
    <dbReference type="NCBI Taxonomy" id="42238"/>
    <lineage>
        <taxon>Bacteria</taxon>
        <taxon>Bacillati</taxon>
        <taxon>Actinomycetota</taxon>
        <taxon>Actinomycetes</taxon>
        <taxon>Kitasatosporales</taxon>
        <taxon>Streptomycetaceae</taxon>
        <taxon>Streptomyces</taxon>
    </lineage>
</organism>
<sequence>MPSTLSTTPVTPRRALAADPAYQAFWILRTGFAVAPILFGLDKFANLLVDWPTYLAPWIDDLVPGSAQAAMYAVGVVEIVAGLTVALAPRFGGWLVAGWLAGIIVNLLTVPGYYDIALRDFGLLLGAVALARLAERYRPARTPDRTARTPH</sequence>
<evidence type="ECO:0000256" key="1">
    <source>
        <dbReference type="SAM" id="Phobius"/>
    </source>
</evidence>
<keyword evidence="1" id="KW-1133">Transmembrane helix</keyword>
<dbReference type="Proteomes" id="UP001551189">
    <property type="component" value="Unassembled WGS sequence"/>
</dbReference>
<name>A0ABV3B2L8_9ACTN</name>
<feature type="transmembrane region" description="Helical" evidence="1">
    <location>
        <begin position="69"/>
        <end position="87"/>
    </location>
</feature>
<protein>
    <submittedName>
        <fullName evidence="2">Uncharacterized protein</fullName>
    </submittedName>
</protein>
<dbReference type="EMBL" id="JBEYXT010000102">
    <property type="protein sequence ID" value="MEU6803655.1"/>
    <property type="molecule type" value="Genomic_DNA"/>
</dbReference>
<gene>
    <name evidence="2" type="ORF">ABZ931_21975</name>
</gene>
<evidence type="ECO:0000313" key="2">
    <source>
        <dbReference type="EMBL" id="MEU6803655.1"/>
    </source>
</evidence>
<keyword evidence="3" id="KW-1185">Reference proteome</keyword>
<feature type="transmembrane region" description="Helical" evidence="1">
    <location>
        <begin position="94"/>
        <end position="110"/>
    </location>
</feature>